<name>G7IZ12_MEDTR</name>
<evidence type="ECO:0000313" key="2">
    <source>
        <dbReference type="EnsemblPlants" id="AES68986"/>
    </source>
</evidence>
<dbReference type="Proteomes" id="UP000002051">
    <property type="component" value="Chromosome 3"/>
</dbReference>
<dbReference type="EMBL" id="CM001219">
    <property type="protein sequence ID" value="AES68986.1"/>
    <property type="molecule type" value="Genomic_DNA"/>
</dbReference>
<reference evidence="1 3" key="1">
    <citation type="journal article" date="2011" name="Nature">
        <title>The Medicago genome provides insight into the evolution of rhizobial symbioses.</title>
        <authorList>
            <person name="Young N.D."/>
            <person name="Debelle F."/>
            <person name="Oldroyd G.E."/>
            <person name="Geurts R."/>
            <person name="Cannon S.B."/>
            <person name="Udvardi M.K."/>
            <person name="Benedito V.A."/>
            <person name="Mayer K.F."/>
            <person name="Gouzy J."/>
            <person name="Schoof H."/>
            <person name="Van de Peer Y."/>
            <person name="Proost S."/>
            <person name="Cook D.R."/>
            <person name="Meyers B.C."/>
            <person name="Spannagl M."/>
            <person name="Cheung F."/>
            <person name="De Mita S."/>
            <person name="Krishnakumar V."/>
            <person name="Gundlach H."/>
            <person name="Zhou S."/>
            <person name="Mudge J."/>
            <person name="Bharti A.K."/>
            <person name="Murray J.D."/>
            <person name="Naoumkina M.A."/>
            <person name="Rosen B."/>
            <person name="Silverstein K.A."/>
            <person name="Tang H."/>
            <person name="Rombauts S."/>
            <person name="Zhao P.X."/>
            <person name="Zhou P."/>
            <person name="Barbe V."/>
            <person name="Bardou P."/>
            <person name="Bechner M."/>
            <person name="Bellec A."/>
            <person name="Berger A."/>
            <person name="Berges H."/>
            <person name="Bidwell S."/>
            <person name="Bisseling T."/>
            <person name="Choisne N."/>
            <person name="Couloux A."/>
            <person name="Denny R."/>
            <person name="Deshpande S."/>
            <person name="Dai X."/>
            <person name="Doyle J.J."/>
            <person name="Dudez A.M."/>
            <person name="Farmer A.D."/>
            <person name="Fouteau S."/>
            <person name="Franken C."/>
            <person name="Gibelin C."/>
            <person name="Gish J."/>
            <person name="Goldstein S."/>
            <person name="Gonzalez A.J."/>
            <person name="Green P.J."/>
            <person name="Hallab A."/>
            <person name="Hartog M."/>
            <person name="Hua A."/>
            <person name="Humphray S.J."/>
            <person name="Jeong D.H."/>
            <person name="Jing Y."/>
            <person name="Jocker A."/>
            <person name="Kenton S.M."/>
            <person name="Kim D.J."/>
            <person name="Klee K."/>
            <person name="Lai H."/>
            <person name="Lang C."/>
            <person name="Lin S."/>
            <person name="Macmil S.L."/>
            <person name="Magdelenat G."/>
            <person name="Matthews L."/>
            <person name="McCorrison J."/>
            <person name="Monaghan E.L."/>
            <person name="Mun J.H."/>
            <person name="Najar F.Z."/>
            <person name="Nicholson C."/>
            <person name="Noirot C."/>
            <person name="O'Bleness M."/>
            <person name="Paule C.R."/>
            <person name="Poulain J."/>
            <person name="Prion F."/>
            <person name="Qin B."/>
            <person name="Qu C."/>
            <person name="Retzel E.F."/>
            <person name="Riddle C."/>
            <person name="Sallet E."/>
            <person name="Samain S."/>
            <person name="Samson N."/>
            <person name="Sanders I."/>
            <person name="Saurat O."/>
            <person name="Scarpelli C."/>
            <person name="Schiex T."/>
            <person name="Segurens B."/>
            <person name="Severin A.J."/>
            <person name="Sherrier D.J."/>
            <person name="Shi R."/>
            <person name="Sims S."/>
            <person name="Singer S.R."/>
            <person name="Sinharoy S."/>
            <person name="Sterck L."/>
            <person name="Viollet A."/>
            <person name="Wang B.B."/>
            <person name="Wang K."/>
            <person name="Wang M."/>
            <person name="Wang X."/>
            <person name="Warfsmann J."/>
            <person name="Weissenbach J."/>
            <person name="White D.D."/>
            <person name="White J.D."/>
            <person name="Wiley G.B."/>
            <person name="Wincker P."/>
            <person name="Xing Y."/>
            <person name="Yang L."/>
            <person name="Yao Z."/>
            <person name="Ying F."/>
            <person name="Zhai J."/>
            <person name="Zhou L."/>
            <person name="Zuber A."/>
            <person name="Denarie J."/>
            <person name="Dixon R.A."/>
            <person name="May G.D."/>
            <person name="Schwartz D.C."/>
            <person name="Rogers J."/>
            <person name="Quetier F."/>
            <person name="Town C.D."/>
            <person name="Roe B.A."/>
        </authorList>
    </citation>
    <scope>NUCLEOTIDE SEQUENCE [LARGE SCALE GENOMIC DNA]</scope>
    <source>
        <strain evidence="1">A17</strain>
        <strain evidence="2 3">cv. Jemalong A17</strain>
    </source>
</reference>
<dbReference type="PaxDb" id="3880-AES68986"/>
<dbReference type="AlphaFoldDB" id="G7IZ12"/>
<reference evidence="1 3" key="2">
    <citation type="journal article" date="2014" name="BMC Genomics">
        <title>An improved genome release (version Mt4.0) for the model legume Medicago truncatula.</title>
        <authorList>
            <person name="Tang H."/>
            <person name="Krishnakumar V."/>
            <person name="Bidwell S."/>
            <person name="Rosen B."/>
            <person name="Chan A."/>
            <person name="Zhou S."/>
            <person name="Gentzbittel L."/>
            <person name="Childs K.L."/>
            <person name="Yandell M."/>
            <person name="Gundlach H."/>
            <person name="Mayer K.F."/>
            <person name="Schwartz D.C."/>
            <person name="Town C.D."/>
        </authorList>
    </citation>
    <scope>GENOME REANNOTATION</scope>
    <source>
        <strain evidence="2 3">cv. Jemalong A17</strain>
    </source>
</reference>
<sequence length="89" mass="10273">MNAEQQVQSEINDDQQVQSTEIEENIVQHMYQIVLTDHDTLRCSKPKCHIEKKRRIRLSFYGDQSLVGYRPVDDTSIFYPVSPVSSSAT</sequence>
<gene>
    <name evidence="1" type="ordered locus">MTR_3g020210</name>
</gene>
<evidence type="ECO:0000313" key="1">
    <source>
        <dbReference type="EMBL" id="AES68986.1"/>
    </source>
</evidence>
<dbReference type="EnsemblPlants" id="AES68986">
    <property type="protein sequence ID" value="AES68986"/>
    <property type="gene ID" value="MTR_3g020210"/>
</dbReference>
<accession>G7IZ12</accession>
<organism evidence="1 3">
    <name type="scientific">Medicago truncatula</name>
    <name type="common">Barrel medic</name>
    <name type="synonym">Medicago tribuloides</name>
    <dbReference type="NCBI Taxonomy" id="3880"/>
    <lineage>
        <taxon>Eukaryota</taxon>
        <taxon>Viridiplantae</taxon>
        <taxon>Streptophyta</taxon>
        <taxon>Embryophyta</taxon>
        <taxon>Tracheophyta</taxon>
        <taxon>Spermatophyta</taxon>
        <taxon>Magnoliopsida</taxon>
        <taxon>eudicotyledons</taxon>
        <taxon>Gunneridae</taxon>
        <taxon>Pentapetalae</taxon>
        <taxon>rosids</taxon>
        <taxon>fabids</taxon>
        <taxon>Fabales</taxon>
        <taxon>Fabaceae</taxon>
        <taxon>Papilionoideae</taxon>
        <taxon>50 kb inversion clade</taxon>
        <taxon>NPAAA clade</taxon>
        <taxon>Hologalegina</taxon>
        <taxon>IRL clade</taxon>
        <taxon>Trifolieae</taxon>
        <taxon>Medicago</taxon>
    </lineage>
</organism>
<evidence type="ECO:0000313" key="3">
    <source>
        <dbReference type="Proteomes" id="UP000002051"/>
    </source>
</evidence>
<proteinExistence type="predicted"/>
<protein>
    <submittedName>
        <fullName evidence="1 2">Uncharacterized protein</fullName>
    </submittedName>
</protein>
<keyword evidence="3" id="KW-1185">Reference proteome</keyword>
<reference evidence="2" key="3">
    <citation type="submission" date="2015-04" db="UniProtKB">
        <authorList>
            <consortium name="EnsemblPlants"/>
        </authorList>
    </citation>
    <scope>IDENTIFICATION</scope>
    <source>
        <strain evidence="2">cv. Jemalong A17</strain>
    </source>
</reference>
<dbReference type="HOGENOM" id="CLU_2458161_0_0_1"/>